<dbReference type="AlphaFoldDB" id="A0A926E8W9"/>
<protein>
    <submittedName>
        <fullName evidence="2">Uncharacterized protein</fullName>
    </submittedName>
</protein>
<name>A0A926E8W9_9FIRM</name>
<keyword evidence="3" id="KW-1185">Reference proteome</keyword>
<keyword evidence="1" id="KW-1133">Transmembrane helix</keyword>
<evidence type="ECO:0000256" key="1">
    <source>
        <dbReference type="SAM" id="Phobius"/>
    </source>
</evidence>
<gene>
    <name evidence="2" type="ORF">H8709_00800</name>
</gene>
<accession>A0A926E8W9</accession>
<proteinExistence type="predicted"/>
<evidence type="ECO:0000313" key="3">
    <source>
        <dbReference type="Proteomes" id="UP000660861"/>
    </source>
</evidence>
<reference evidence="2" key="1">
    <citation type="submission" date="2020-08" db="EMBL/GenBank/DDBJ databases">
        <title>Genome public.</title>
        <authorList>
            <person name="Liu C."/>
            <person name="Sun Q."/>
        </authorList>
    </citation>
    <scope>NUCLEOTIDE SEQUENCE</scope>
    <source>
        <strain evidence="2">NSJ-54</strain>
    </source>
</reference>
<evidence type="ECO:0000313" key="2">
    <source>
        <dbReference type="EMBL" id="MBC8569368.1"/>
    </source>
</evidence>
<sequence>MRYAAWIRHGAFICEVYFQKLSGYTRKRSSVIDSADSKKIENSKNSERLRKKLEFPPSLFGYFFAAALLHIIPPMCIIFGDYKMAVVCWFVGPRNKETIVKKGECAKCQNVRTSTKL</sequence>
<dbReference type="EMBL" id="JACRTC010000001">
    <property type="protein sequence ID" value="MBC8569368.1"/>
    <property type="molecule type" value="Genomic_DNA"/>
</dbReference>
<organism evidence="2 3">
    <name type="scientific">Zongyangia hominis</name>
    <dbReference type="NCBI Taxonomy" id="2763677"/>
    <lineage>
        <taxon>Bacteria</taxon>
        <taxon>Bacillati</taxon>
        <taxon>Bacillota</taxon>
        <taxon>Clostridia</taxon>
        <taxon>Eubacteriales</taxon>
        <taxon>Oscillospiraceae</taxon>
        <taxon>Zongyangia</taxon>
    </lineage>
</organism>
<keyword evidence="1" id="KW-0472">Membrane</keyword>
<dbReference type="Proteomes" id="UP000660861">
    <property type="component" value="Unassembled WGS sequence"/>
</dbReference>
<feature type="transmembrane region" description="Helical" evidence="1">
    <location>
        <begin position="59"/>
        <end position="80"/>
    </location>
</feature>
<keyword evidence="1" id="KW-0812">Transmembrane</keyword>
<comment type="caution">
    <text evidence="2">The sequence shown here is derived from an EMBL/GenBank/DDBJ whole genome shotgun (WGS) entry which is preliminary data.</text>
</comment>